<evidence type="ECO:0000259" key="8">
    <source>
        <dbReference type="PROSITE" id="PS50928"/>
    </source>
</evidence>
<comment type="subcellular location">
    <subcellularLocation>
        <location evidence="1 7">Cell membrane</location>
        <topology evidence="1 7">Multi-pass membrane protein</topology>
    </subcellularLocation>
</comment>
<feature type="transmembrane region" description="Helical" evidence="7">
    <location>
        <begin position="147"/>
        <end position="168"/>
    </location>
</feature>
<evidence type="ECO:0000313" key="9">
    <source>
        <dbReference type="EMBL" id="AZR74831.1"/>
    </source>
</evidence>
<name>A0A3S9T2T6_9FIRM</name>
<dbReference type="GO" id="GO:0055085">
    <property type="term" value="P:transmembrane transport"/>
    <property type="evidence" value="ECO:0007669"/>
    <property type="project" value="InterPro"/>
</dbReference>
<dbReference type="Proteomes" id="UP000267250">
    <property type="component" value="Chromosome"/>
</dbReference>
<sequence>MKGGRPKQTNSNTSELARREQRLAYTLLLPTFIILALIAFYPLGQVFYTSFTDKTFASGEKTHFIGFDNYKRLLSITIKELPPIIDEKTGKQKIDPRTGEKLYERAIRVLPRKPIRYRELTQFSLFGKRYVIGATDRDFIQAIWNTISFTVISVLAETILGLGIALVMNSNFKGRGIMRATMLVPWAVITVVSARIWEFMLAPSRIGFFNMIFEKLGIGDGNMVFLSNKSIALPTLIIVDVWKTTPFMALLILAGLQLIPKSIYEAAKVDGASPIRQFFSITLPLLKPSLAVALVFRTLDALRVFDIFQVLLAQKTYSMASYNYYQLIGNRAMGLASAIGVIIFIIIFGFAVLYMKLLGVDTE</sequence>
<dbReference type="SUPFAM" id="SSF161098">
    <property type="entry name" value="MetI-like"/>
    <property type="match status" value="2"/>
</dbReference>
<evidence type="ECO:0000256" key="2">
    <source>
        <dbReference type="ARBA" id="ARBA00022448"/>
    </source>
</evidence>
<keyword evidence="5 7" id="KW-1133">Transmembrane helix</keyword>
<dbReference type="PANTHER" id="PTHR43005">
    <property type="entry name" value="BLR7065 PROTEIN"/>
    <property type="match status" value="1"/>
</dbReference>
<evidence type="ECO:0000256" key="3">
    <source>
        <dbReference type="ARBA" id="ARBA00022475"/>
    </source>
</evidence>
<feature type="transmembrane region" description="Helical" evidence="7">
    <location>
        <begin position="332"/>
        <end position="355"/>
    </location>
</feature>
<comment type="similarity">
    <text evidence="7">Belongs to the binding-protein-dependent transport system permease family.</text>
</comment>
<dbReference type="Gene3D" id="1.10.3720.10">
    <property type="entry name" value="MetI-like"/>
    <property type="match status" value="1"/>
</dbReference>
<keyword evidence="2 7" id="KW-0813">Transport</keyword>
<keyword evidence="6 7" id="KW-0472">Membrane</keyword>
<evidence type="ECO:0000313" key="10">
    <source>
        <dbReference type="Proteomes" id="UP000267250"/>
    </source>
</evidence>
<organism evidence="9 10">
    <name type="scientific">Anoxybacter fermentans</name>
    <dbReference type="NCBI Taxonomy" id="1323375"/>
    <lineage>
        <taxon>Bacteria</taxon>
        <taxon>Bacillati</taxon>
        <taxon>Bacillota</taxon>
        <taxon>Clostridia</taxon>
        <taxon>Halanaerobiales</taxon>
        <taxon>Anoxybacter</taxon>
    </lineage>
</organism>
<accession>A0A3S9T2T6</accession>
<dbReference type="KEGG" id="aft:BBF96_05260"/>
<dbReference type="GO" id="GO:0005886">
    <property type="term" value="C:plasma membrane"/>
    <property type="evidence" value="ECO:0007669"/>
    <property type="project" value="UniProtKB-SubCell"/>
</dbReference>
<dbReference type="PANTHER" id="PTHR43005:SF2">
    <property type="entry name" value="INTEGRAL MEMBRANE SUGAR TRANSPORT PROTEIN"/>
    <property type="match status" value="1"/>
</dbReference>
<evidence type="ECO:0000256" key="1">
    <source>
        <dbReference type="ARBA" id="ARBA00004651"/>
    </source>
</evidence>
<dbReference type="InterPro" id="IPR000515">
    <property type="entry name" value="MetI-like"/>
</dbReference>
<evidence type="ECO:0000256" key="7">
    <source>
        <dbReference type="RuleBase" id="RU363032"/>
    </source>
</evidence>
<feature type="transmembrane region" description="Helical" evidence="7">
    <location>
        <begin position="23"/>
        <end position="43"/>
    </location>
</feature>
<feature type="domain" description="ABC transmembrane type-1" evidence="8">
    <location>
        <begin position="143"/>
        <end position="354"/>
    </location>
</feature>
<dbReference type="EMBL" id="CP016379">
    <property type="protein sequence ID" value="AZR74831.1"/>
    <property type="molecule type" value="Genomic_DNA"/>
</dbReference>
<proteinExistence type="inferred from homology"/>
<gene>
    <name evidence="9" type="ORF">BBF96_05260</name>
</gene>
<dbReference type="CDD" id="cd06261">
    <property type="entry name" value="TM_PBP2"/>
    <property type="match status" value="1"/>
</dbReference>
<evidence type="ECO:0000256" key="5">
    <source>
        <dbReference type="ARBA" id="ARBA00022989"/>
    </source>
</evidence>
<keyword evidence="4 7" id="KW-0812">Transmembrane</keyword>
<keyword evidence="10" id="KW-1185">Reference proteome</keyword>
<feature type="transmembrane region" description="Helical" evidence="7">
    <location>
        <begin position="231"/>
        <end position="256"/>
    </location>
</feature>
<feature type="transmembrane region" description="Helical" evidence="7">
    <location>
        <begin position="180"/>
        <end position="197"/>
    </location>
</feature>
<dbReference type="AlphaFoldDB" id="A0A3S9T2T6"/>
<dbReference type="Pfam" id="PF00528">
    <property type="entry name" value="BPD_transp_1"/>
    <property type="match status" value="1"/>
</dbReference>
<reference evidence="9 10" key="1">
    <citation type="submission" date="2016-07" db="EMBL/GenBank/DDBJ databases">
        <title>Genome and transcriptome analysis of iron-reducing fermentative bacteria Anoxybacter fermentans.</title>
        <authorList>
            <person name="Zeng X."/>
            <person name="Shao Z."/>
        </authorList>
    </citation>
    <scope>NUCLEOTIDE SEQUENCE [LARGE SCALE GENOMIC DNA]</scope>
    <source>
        <strain evidence="9 10">DY22613</strain>
    </source>
</reference>
<dbReference type="PROSITE" id="PS50928">
    <property type="entry name" value="ABC_TM1"/>
    <property type="match status" value="1"/>
</dbReference>
<dbReference type="InterPro" id="IPR035906">
    <property type="entry name" value="MetI-like_sf"/>
</dbReference>
<evidence type="ECO:0000256" key="6">
    <source>
        <dbReference type="ARBA" id="ARBA00023136"/>
    </source>
</evidence>
<evidence type="ECO:0000256" key="4">
    <source>
        <dbReference type="ARBA" id="ARBA00022692"/>
    </source>
</evidence>
<keyword evidence="3" id="KW-1003">Cell membrane</keyword>
<protein>
    <submittedName>
        <fullName evidence="9">ABC transporter permease</fullName>
    </submittedName>
</protein>